<evidence type="ECO:0000256" key="9">
    <source>
        <dbReference type="ARBA" id="ARBA00022679"/>
    </source>
</evidence>
<keyword evidence="10 19" id="KW-0812">Transmembrane</keyword>
<dbReference type="Proteomes" id="UP000316801">
    <property type="component" value="Unassembled WGS sequence"/>
</dbReference>
<comment type="caution">
    <text evidence="20">The sequence shown here is derived from an EMBL/GenBank/DDBJ whole genome shotgun (WGS) entry which is preliminary data.</text>
</comment>
<feature type="transmembrane region" description="Helical" evidence="19">
    <location>
        <begin position="44"/>
        <end position="62"/>
    </location>
</feature>
<dbReference type="Pfam" id="PF02654">
    <property type="entry name" value="CobS"/>
    <property type="match status" value="1"/>
</dbReference>
<dbReference type="GO" id="GO:0005886">
    <property type="term" value="C:plasma membrane"/>
    <property type="evidence" value="ECO:0007669"/>
    <property type="project" value="UniProtKB-SubCell"/>
</dbReference>
<evidence type="ECO:0000256" key="4">
    <source>
        <dbReference type="ARBA" id="ARBA00010561"/>
    </source>
</evidence>
<dbReference type="AlphaFoldDB" id="A0A549T4T8"/>
<evidence type="ECO:0000256" key="3">
    <source>
        <dbReference type="ARBA" id="ARBA00004663"/>
    </source>
</evidence>
<dbReference type="UniPathway" id="UPA00148">
    <property type="reaction ID" value="UER00238"/>
</dbReference>
<evidence type="ECO:0000256" key="19">
    <source>
        <dbReference type="HAMAP-Rule" id="MF_00719"/>
    </source>
</evidence>
<evidence type="ECO:0000256" key="8">
    <source>
        <dbReference type="ARBA" id="ARBA00022573"/>
    </source>
</evidence>
<dbReference type="HAMAP" id="MF_00719">
    <property type="entry name" value="CobS"/>
    <property type="match status" value="1"/>
</dbReference>
<comment type="function">
    <text evidence="14 19">Joins adenosylcobinamide-GDP and alpha-ribazole to generate adenosylcobalamin (Ado-cobalamin). Also synthesizes adenosylcobalamin 5'-phosphate from adenosylcobinamide-GDP and alpha-ribazole 5'-phosphate.</text>
</comment>
<evidence type="ECO:0000256" key="7">
    <source>
        <dbReference type="ARBA" id="ARBA00022475"/>
    </source>
</evidence>
<gene>
    <name evidence="19 20" type="primary">cobS</name>
    <name evidence="20" type="ORF">FNA46_16995</name>
</gene>
<evidence type="ECO:0000256" key="17">
    <source>
        <dbReference type="ARBA" id="ARBA00048623"/>
    </source>
</evidence>
<comment type="catalytic activity">
    <reaction evidence="18 19">
        <text>alpha-ribazole 5'-phosphate + adenosylcob(III)inamide-GDP = adenosylcob(III)alamin 5'-phosphate + GMP + H(+)</text>
        <dbReference type="Rhea" id="RHEA:23560"/>
        <dbReference type="ChEBI" id="CHEBI:15378"/>
        <dbReference type="ChEBI" id="CHEBI:57918"/>
        <dbReference type="ChEBI" id="CHEBI:58115"/>
        <dbReference type="ChEBI" id="CHEBI:60487"/>
        <dbReference type="ChEBI" id="CHEBI:60493"/>
        <dbReference type="EC" id="2.7.8.26"/>
    </reaction>
</comment>
<evidence type="ECO:0000256" key="14">
    <source>
        <dbReference type="ARBA" id="ARBA00025228"/>
    </source>
</evidence>
<comment type="similarity">
    <text evidence="4 19">Belongs to the CobS family.</text>
</comment>
<comment type="caution">
    <text evidence="19">Lacks conserved residue(s) required for the propagation of feature annotation.</text>
</comment>
<keyword evidence="13 19" id="KW-0472">Membrane</keyword>
<feature type="transmembrane region" description="Helical" evidence="19">
    <location>
        <begin position="118"/>
        <end position="141"/>
    </location>
</feature>
<dbReference type="NCBIfam" id="TIGR00317">
    <property type="entry name" value="cobS"/>
    <property type="match status" value="1"/>
</dbReference>
<evidence type="ECO:0000313" key="21">
    <source>
        <dbReference type="Proteomes" id="UP000316801"/>
    </source>
</evidence>
<evidence type="ECO:0000256" key="5">
    <source>
        <dbReference type="ARBA" id="ARBA00013200"/>
    </source>
</evidence>
<evidence type="ECO:0000256" key="13">
    <source>
        <dbReference type="ARBA" id="ARBA00023136"/>
    </source>
</evidence>
<evidence type="ECO:0000256" key="10">
    <source>
        <dbReference type="ARBA" id="ARBA00022692"/>
    </source>
</evidence>
<evidence type="ECO:0000256" key="6">
    <source>
        <dbReference type="ARBA" id="ARBA00015850"/>
    </source>
</evidence>
<evidence type="ECO:0000256" key="15">
    <source>
        <dbReference type="ARBA" id="ARBA00032605"/>
    </source>
</evidence>
<evidence type="ECO:0000256" key="12">
    <source>
        <dbReference type="ARBA" id="ARBA00022989"/>
    </source>
</evidence>
<evidence type="ECO:0000256" key="18">
    <source>
        <dbReference type="ARBA" id="ARBA00049504"/>
    </source>
</evidence>
<dbReference type="EMBL" id="VJMG01000048">
    <property type="protein sequence ID" value="TRL36893.1"/>
    <property type="molecule type" value="Genomic_DNA"/>
</dbReference>
<keyword evidence="11 19" id="KW-0460">Magnesium</keyword>
<dbReference type="PANTHER" id="PTHR34148:SF1">
    <property type="entry name" value="ADENOSYLCOBINAMIDE-GDP RIBAZOLETRANSFERASE"/>
    <property type="match status" value="1"/>
</dbReference>
<evidence type="ECO:0000256" key="11">
    <source>
        <dbReference type="ARBA" id="ARBA00022842"/>
    </source>
</evidence>
<dbReference type="RefSeq" id="WP_143126431.1">
    <property type="nucleotide sequence ID" value="NZ_VJMG01000048.1"/>
</dbReference>
<evidence type="ECO:0000256" key="16">
    <source>
        <dbReference type="ARBA" id="ARBA00032853"/>
    </source>
</evidence>
<dbReference type="GO" id="GO:0008818">
    <property type="term" value="F:cobalamin 5'-phosphate synthase activity"/>
    <property type="evidence" value="ECO:0007669"/>
    <property type="project" value="UniProtKB-UniRule"/>
</dbReference>
<evidence type="ECO:0000256" key="2">
    <source>
        <dbReference type="ARBA" id="ARBA00004651"/>
    </source>
</evidence>
<dbReference type="GO" id="GO:0009236">
    <property type="term" value="P:cobalamin biosynthetic process"/>
    <property type="evidence" value="ECO:0007669"/>
    <property type="project" value="UniProtKB-UniRule"/>
</dbReference>
<keyword evidence="9 19" id="KW-0808">Transferase</keyword>
<comment type="catalytic activity">
    <reaction evidence="17 19">
        <text>alpha-ribazole + adenosylcob(III)inamide-GDP = adenosylcob(III)alamin + GMP + H(+)</text>
        <dbReference type="Rhea" id="RHEA:16049"/>
        <dbReference type="ChEBI" id="CHEBI:10329"/>
        <dbReference type="ChEBI" id="CHEBI:15378"/>
        <dbReference type="ChEBI" id="CHEBI:18408"/>
        <dbReference type="ChEBI" id="CHEBI:58115"/>
        <dbReference type="ChEBI" id="CHEBI:60487"/>
        <dbReference type="EC" id="2.7.8.26"/>
    </reaction>
</comment>
<keyword evidence="8 19" id="KW-0169">Cobalamin biosynthesis</keyword>
<organism evidence="20 21">
    <name type="scientific">Rhizobium straminoryzae</name>
    <dbReference type="NCBI Taxonomy" id="1387186"/>
    <lineage>
        <taxon>Bacteria</taxon>
        <taxon>Pseudomonadati</taxon>
        <taxon>Pseudomonadota</taxon>
        <taxon>Alphaproteobacteria</taxon>
        <taxon>Hyphomicrobiales</taxon>
        <taxon>Rhizobiaceae</taxon>
        <taxon>Rhizobium/Agrobacterium group</taxon>
        <taxon>Rhizobium</taxon>
    </lineage>
</organism>
<evidence type="ECO:0000256" key="1">
    <source>
        <dbReference type="ARBA" id="ARBA00001946"/>
    </source>
</evidence>
<dbReference type="EC" id="2.7.8.26" evidence="5 19"/>
<accession>A0A549T4T8</accession>
<dbReference type="GO" id="GO:0051073">
    <property type="term" value="F:adenosylcobinamide-GDP ribazoletransferase activity"/>
    <property type="evidence" value="ECO:0007669"/>
    <property type="project" value="UniProtKB-UniRule"/>
</dbReference>
<dbReference type="PANTHER" id="PTHR34148">
    <property type="entry name" value="ADENOSYLCOBINAMIDE-GDP RIBAZOLETRANSFERASE"/>
    <property type="match status" value="1"/>
</dbReference>
<name>A0A549T4T8_9HYPH</name>
<sequence length="261" mass="26758">MPNAAEFFTDLARSIAFLSRLPVPARVFEGHDGSSARACRAFPLAGWLVALAPALVLATFATSPAVDPLAALLALGLMTLLTGGLHEDGLADACDGLLGGRDRDQALLIMKDSRIGSFGVIALILSFGLRASALVALSLLVSPGLGAGALLAAAAVSRALMVWHWRALPPARANGTAVAVGQPLPEARTLALVTGFGLSLLLVPAGLPLLTLFLALALSTLGATLFTRFVRQRIGGHTGDTIGATQQITETILLCTLAVAV</sequence>
<keyword evidence="21" id="KW-1185">Reference proteome</keyword>
<evidence type="ECO:0000313" key="20">
    <source>
        <dbReference type="EMBL" id="TRL36893.1"/>
    </source>
</evidence>
<protein>
    <recommendedName>
        <fullName evidence="6 19">Adenosylcobinamide-GDP ribazoletransferase</fullName>
        <ecNumber evidence="5 19">2.7.8.26</ecNumber>
    </recommendedName>
    <alternativeName>
        <fullName evidence="16 19">Cobalamin synthase</fullName>
    </alternativeName>
    <alternativeName>
        <fullName evidence="15 19">Cobalamin-5'-phosphate synthase</fullName>
    </alternativeName>
</protein>
<keyword evidence="12 19" id="KW-1133">Transmembrane helix</keyword>
<reference evidence="20 21" key="1">
    <citation type="submission" date="2019-07" db="EMBL/GenBank/DDBJ databases">
        <title>Ln-dependent methylotrophs.</title>
        <authorList>
            <person name="Tani A."/>
        </authorList>
    </citation>
    <scope>NUCLEOTIDE SEQUENCE [LARGE SCALE GENOMIC DNA]</scope>
    <source>
        <strain evidence="20 21">SM12</strain>
    </source>
</reference>
<comment type="pathway">
    <text evidence="3 19">Cofactor biosynthesis; adenosylcobalamin biosynthesis; adenosylcobalamin from cob(II)yrinate a,c-diamide: step 7/7.</text>
</comment>
<proteinExistence type="inferred from homology"/>
<keyword evidence="7 19" id="KW-1003">Cell membrane</keyword>
<comment type="cofactor">
    <cofactor evidence="1 19">
        <name>Mg(2+)</name>
        <dbReference type="ChEBI" id="CHEBI:18420"/>
    </cofactor>
</comment>
<dbReference type="InterPro" id="IPR003805">
    <property type="entry name" value="CobS"/>
</dbReference>
<comment type="subcellular location">
    <subcellularLocation>
        <location evidence="2 19">Cell membrane</location>
        <topology evidence="2 19">Multi-pass membrane protein</topology>
    </subcellularLocation>
</comment>